<dbReference type="Ensembl" id="ENSFALT00000037060.1">
    <property type="protein sequence ID" value="ENSFALP00000031589.1"/>
    <property type="gene ID" value="ENSFALG00000025655.1"/>
</dbReference>
<dbReference type="Pfam" id="PF00021">
    <property type="entry name" value="UPAR_LY6"/>
    <property type="match status" value="1"/>
</dbReference>
<proteinExistence type="predicted"/>
<evidence type="ECO:0000313" key="4">
    <source>
        <dbReference type="Proteomes" id="UP000016665"/>
    </source>
</evidence>
<dbReference type="InterPro" id="IPR016054">
    <property type="entry name" value="LY6_UPA_recep-like"/>
</dbReference>
<sequence>MKVEAPGWSRLRCRERALLVSKAETNFPSSASAGISSPVKIRDSSFQAGARSSGLGFSGVCACFEGSHSSCTTFGSDAQERGAGCPTARRGSGTVTPTPPPHPHPGKALKCYKCVASNENDCNKQGSHSCPQYADACSTITAPNSVIKSCSYKSFCDQARRGGSGGATVRCCFGDDCNGPARGYRNGGGASPPPLALLATALAGTLLLGWL</sequence>
<dbReference type="InterPro" id="IPR045860">
    <property type="entry name" value="Snake_toxin-like_sf"/>
</dbReference>
<reference evidence="3" key="2">
    <citation type="submission" date="2025-08" db="UniProtKB">
        <authorList>
            <consortium name="Ensembl"/>
        </authorList>
    </citation>
    <scope>IDENTIFICATION</scope>
</reference>
<evidence type="ECO:0000256" key="1">
    <source>
        <dbReference type="SAM" id="MobiDB-lite"/>
    </source>
</evidence>
<protein>
    <recommendedName>
        <fullName evidence="2">UPAR/Ly6 domain-containing protein</fullName>
    </recommendedName>
</protein>
<dbReference type="AlphaFoldDB" id="A0A803W9D3"/>
<dbReference type="Proteomes" id="UP000016665">
    <property type="component" value="Chromosome 22"/>
</dbReference>
<feature type="domain" description="UPAR/Ly6" evidence="2">
    <location>
        <begin position="108"/>
        <end position="179"/>
    </location>
</feature>
<dbReference type="GeneTree" id="ENSGT00390000010398"/>
<dbReference type="GO" id="GO:0030154">
    <property type="term" value="P:cell differentiation"/>
    <property type="evidence" value="ECO:0007669"/>
    <property type="project" value="UniProtKB-ARBA"/>
</dbReference>
<accession>A0A803W9D3</accession>
<feature type="region of interest" description="Disordered" evidence="1">
    <location>
        <begin position="82"/>
        <end position="104"/>
    </location>
</feature>
<organism evidence="3 4">
    <name type="scientific">Ficedula albicollis</name>
    <name type="common">Collared flycatcher</name>
    <name type="synonym">Muscicapa albicollis</name>
    <dbReference type="NCBI Taxonomy" id="59894"/>
    <lineage>
        <taxon>Eukaryota</taxon>
        <taxon>Metazoa</taxon>
        <taxon>Chordata</taxon>
        <taxon>Craniata</taxon>
        <taxon>Vertebrata</taxon>
        <taxon>Euteleostomi</taxon>
        <taxon>Archelosauria</taxon>
        <taxon>Archosauria</taxon>
        <taxon>Dinosauria</taxon>
        <taxon>Saurischia</taxon>
        <taxon>Theropoda</taxon>
        <taxon>Coelurosauria</taxon>
        <taxon>Aves</taxon>
        <taxon>Neognathae</taxon>
        <taxon>Neoaves</taxon>
        <taxon>Telluraves</taxon>
        <taxon>Australaves</taxon>
        <taxon>Passeriformes</taxon>
        <taxon>Muscicapidae</taxon>
        <taxon>Ficedula</taxon>
    </lineage>
</organism>
<reference evidence="3 4" key="1">
    <citation type="journal article" date="2012" name="Nature">
        <title>The genomic landscape of species divergence in Ficedula flycatchers.</title>
        <authorList>
            <person name="Ellegren H."/>
            <person name="Smeds L."/>
            <person name="Burri R."/>
            <person name="Olason P.I."/>
            <person name="Backstrom N."/>
            <person name="Kawakami T."/>
            <person name="Kunstner A."/>
            <person name="Makinen H."/>
            <person name="Nadachowska-Brzyska K."/>
            <person name="Qvarnstrom A."/>
            <person name="Uebbing S."/>
            <person name="Wolf J.B."/>
        </authorList>
    </citation>
    <scope>NUCLEOTIDE SEQUENCE [LARGE SCALE GENOMIC DNA]</scope>
</reference>
<dbReference type="Gene3D" id="2.10.60.10">
    <property type="entry name" value="CD59"/>
    <property type="match status" value="1"/>
</dbReference>
<name>A0A803W9D3_FICAL</name>
<dbReference type="SUPFAM" id="SSF57302">
    <property type="entry name" value="Snake toxin-like"/>
    <property type="match status" value="1"/>
</dbReference>
<dbReference type="CDD" id="cd23553">
    <property type="entry name" value="TFP_LU_ECD_Ly6PGE"/>
    <property type="match status" value="1"/>
</dbReference>
<evidence type="ECO:0000313" key="3">
    <source>
        <dbReference type="Ensembl" id="ENSFALP00000031589.1"/>
    </source>
</evidence>
<evidence type="ECO:0000259" key="2">
    <source>
        <dbReference type="Pfam" id="PF00021"/>
    </source>
</evidence>
<reference evidence="3" key="3">
    <citation type="submission" date="2025-09" db="UniProtKB">
        <authorList>
            <consortium name="Ensembl"/>
        </authorList>
    </citation>
    <scope>IDENTIFICATION</scope>
</reference>
<keyword evidence="4" id="KW-1185">Reference proteome</keyword>